<dbReference type="PRINTS" id="PR01036">
    <property type="entry name" value="TCRTETB"/>
</dbReference>
<dbReference type="InterPro" id="IPR036259">
    <property type="entry name" value="MFS_trans_sf"/>
</dbReference>
<sequence length="463" mass="46457">MGEHGPGRGLGAALLASSLMPLNSTMIAVALPEIAREFSRSPGTVAQAVVASYLVAAIVLQSPGGKLGDRLGHRRVLALGQVLVAAGAVLGMFAPALGVLATARVLMAAGGAAIVPATVALLRIELPEHRRGRAFGLFGAVMSLAAGIGPVVGGELVRAFGWASVFAVNLPVIAVSVLLAAIAGHGRDRAEPRAAQRFDVVGSVLLAAALTALVLGLESAGATGAVLLVASAVLVVPFVWWERRAADPVVTFALFTSVSFTAGSLLVALQNLVMYTLLFELPQVLAALLATDAAATGRLLVSMMAAMIVASFLAGRLTDRVGPRPLAVAGTLTCLAAVAVLAAGDLSSVRELPLPLALLGLGVGLATPAAQTASLAAVPRRYSGAAAGIGSTMRYLGGVVGVALLGRLVDLGGDRSAILAEHRTVLAVFAVALLGAVACAVVLPRRTASRGSARVPDDGATAP</sequence>
<dbReference type="InterPro" id="IPR020846">
    <property type="entry name" value="MFS_dom"/>
</dbReference>
<organism evidence="9 10">
    <name type="scientific">Pseudonocardia charpentierae</name>
    <dbReference type="NCBI Taxonomy" id="3075545"/>
    <lineage>
        <taxon>Bacteria</taxon>
        <taxon>Bacillati</taxon>
        <taxon>Actinomycetota</taxon>
        <taxon>Actinomycetes</taxon>
        <taxon>Pseudonocardiales</taxon>
        <taxon>Pseudonocardiaceae</taxon>
        <taxon>Pseudonocardia</taxon>
    </lineage>
</organism>
<feature type="transmembrane region" description="Helical" evidence="7">
    <location>
        <begin position="76"/>
        <end position="97"/>
    </location>
</feature>
<dbReference type="SUPFAM" id="SSF103473">
    <property type="entry name" value="MFS general substrate transporter"/>
    <property type="match status" value="1"/>
</dbReference>
<evidence type="ECO:0000256" key="1">
    <source>
        <dbReference type="ARBA" id="ARBA00004651"/>
    </source>
</evidence>
<evidence type="ECO:0000256" key="5">
    <source>
        <dbReference type="ARBA" id="ARBA00022989"/>
    </source>
</evidence>
<feature type="transmembrane region" description="Helical" evidence="7">
    <location>
        <begin position="425"/>
        <end position="444"/>
    </location>
</feature>
<evidence type="ECO:0000256" key="4">
    <source>
        <dbReference type="ARBA" id="ARBA00022692"/>
    </source>
</evidence>
<feature type="transmembrane region" description="Helical" evidence="7">
    <location>
        <begin position="356"/>
        <end position="378"/>
    </location>
</feature>
<feature type="transmembrane region" description="Helical" evidence="7">
    <location>
        <begin position="103"/>
        <end position="122"/>
    </location>
</feature>
<feature type="transmembrane region" description="Helical" evidence="7">
    <location>
        <begin position="326"/>
        <end position="344"/>
    </location>
</feature>
<comment type="caution">
    <text evidence="9">The sequence shown here is derived from an EMBL/GenBank/DDBJ whole genome shotgun (WGS) entry which is preliminary data.</text>
</comment>
<dbReference type="Gene3D" id="1.20.1250.20">
    <property type="entry name" value="MFS general substrate transporter like domains"/>
    <property type="match status" value="2"/>
</dbReference>
<feature type="transmembrane region" description="Helical" evidence="7">
    <location>
        <begin position="159"/>
        <end position="182"/>
    </location>
</feature>
<dbReference type="RefSeq" id="WP_311556793.1">
    <property type="nucleotide sequence ID" value="NZ_JAVREJ010000009.1"/>
</dbReference>
<reference evidence="10" key="1">
    <citation type="submission" date="2023-07" db="EMBL/GenBank/DDBJ databases">
        <title>30 novel species of actinomycetes from the DSMZ collection.</title>
        <authorList>
            <person name="Nouioui I."/>
        </authorList>
    </citation>
    <scope>NUCLEOTIDE SEQUENCE [LARGE SCALE GENOMIC DNA]</scope>
    <source>
        <strain evidence="10">DSM 45834</strain>
    </source>
</reference>
<dbReference type="PANTHER" id="PTHR42718:SF46">
    <property type="entry name" value="BLR6921 PROTEIN"/>
    <property type="match status" value="1"/>
</dbReference>
<keyword evidence="4 7" id="KW-0812">Transmembrane</keyword>
<keyword evidence="10" id="KW-1185">Reference proteome</keyword>
<dbReference type="CDD" id="cd17321">
    <property type="entry name" value="MFS_MMR_MDR_like"/>
    <property type="match status" value="1"/>
</dbReference>
<keyword evidence="2" id="KW-0813">Transport</keyword>
<evidence type="ECO:0000256" key="2">
    <source>
        <dbReference type="ARBA" id="ARBA00022448"/>
    </source>
</evidence>
<comment type="subcellular location">
    <subcellularLocation>
        <location evidence="1">Cell membrane</location>
        <topology evidence="1">Multi-pass membrane protein</topology>
    </subcellularLocation>
</comment>
<evidence type="ECO:0000256" key="3">
    <source>
        <dbReference type="ARBA" id="ARBA00022475"/>
    </source>
</evidence>
<feature type="domain" description="Major facilitator superfamily (MFS) profile" evidence="8">
    <location>
        <begin position="9"/>
        <end position="447"/>
    </location>
</feature>
<keyword evidence="6 7" id="KW-0472">Membrane</keyword>
<dbReference type="Proteomes" id="UP001183202">
    <property type="component" value="Unassembled WGS sequence"/>
</dbReference>
<dbReference type="EMBL" id="JAVREJ010000009">
    <property type="protein sequence ID" value="MDT0350765.1"/>
    <property type="molecule type" value="Genomic_DNA"/>
</dbReference>
<name>A0ABU2N9Y2_9PSEU</name>
<proteinExistence type="predicted"/>
<dbReference type="InterPro" id="IPR011701">
    <property type="entry name" value="MFS"/>
</dbReference>
<feature type="transmembrane region" description="Helical" evidence="7">
    <location>
        <begin position="12"/>
        <end position="32"/>
    </location>
</feature>
<evidence type="ECO:0000313" key="10">
    <source>
        <dbReference type="Proteomes" id="UP001183202"/>
    </source>
</evidence>
<evidence type="ECO:0000256" key="7">
    <source>
        <dbReference type="SAM" id="Phobius"/>
    </source>
</evidence>
<keyword evidence="5 7" id="KW-1133">Transmembrane helix</keyword>
<feature type="transmembrane region" description="Helical" evidence="7">
    <location>
        <begin position="385"/>
        <end position="405"/>
    </location>
</feature>
<feature type="transmembrane region" description="Helical" evidence="7">
    <location>
        <begin position="293"/>
        <end position="314"/>
    </location>
</feature>
<gene>
    <name evidence="9" type="ORF">RM445_14630</name>
</gene>
<accession>A0ABU2N9Y2</accession>
<evidence type="ECO:0000256" key="6">
    <source>
        <dbReference type="ARBA" id="ARBA00023136"/>
    </source>
</evidence>
<evidence type="ECO:0000259" key="8">
    <source>
        <dbReference type="PROSITE" id="PS50850"/>
    </source>
</evidence>
<dbReference type="Pfam" id="PF07690">
    <property type="entry name" value="MFS_1"/>
    <property type="match status" value="2"/>
</dbReference>
<feature type="transmembrane region" description="Helical" evidence="7">
    <location>
        <begin position="221"/>
        <end position="240"/>
    </location>
</feature>
<dbReference type="PANTHER" id="PTHR42718">
    <property type="entry name" value="MAJOR FACILITATOR SUPERFAMILY MULTIDRUG TRANSPORTER MFSC"/>
    <property type="match status" value="1"/>
</dbReference>
<evidence type="ECO:0000313" key="9">
    <source>
        <dbReference type="EMBL" id="MDT0350765.1"/>
    </source>
</evidence>
<dbReference type="PROSITE" id="PS50850">
    <property type="entry name" value="MFS"/>
    <property type="match status" value="1"/>
</dbReference>
<protein>
    <submittedName>
        <fullName evidence="9">MFS transporter</fullName>
    </submittedName>
</protein>
<feature type="transmembrane region" description="Helical" evidence="7">
    <location>
        <begin position="134"/>
        <end position="153"/>
    </location>
</feature>
<keyword evidence="3" id="KW-1003">Cell membrane</keyword>
<feature type="transmembrane region" description="Helical" evidence="7">
    <location>
        <begin position="194"/>
        <end position="215"/>
    </location>
</feature>
<feature type="transmembrane region" description="Helical" evidence="7">
    <location>
        <begin position="252"/>
        <end position="273"/>
    </location>
</feature>